<evidence type="ECO:0000313" key="10">
    <source>
        <dbReference type="Proteomes" id="UP001157974"/>
    </source>
</evidence>
<evidence type="ECO:0000256" key="5">
    <source>
        <dbReference type="ARBA" id="ARBA00023242"/>
    </source>
</evidence>
<dbReference type="SUPFAM" id="SSF160059">
    <property type="entry name" value="PriA/YqbF domain"/>
    <property type="match status" value="1"/>
</dbReference>
<dbReference type="Pfam" id="PF16922">
    <property type="entry name" value="SLD5_C"/>
    <property type="match status" value="1"/>
</dbReference>
<organism evidence="9 10">
    <name type="scientific">Rhodosorus marinus</name>
    <dbReference type="NCBI Taxonomy" id="101924"/>
    <lineage>
        <taxon>Eukaryota</taxon>
        <taxon>Rhodophyta</taxon>
        <taxon>Stylonematophyceae</taxon>
        <taxon>Stylonematales</taxon>
        <taxon>Stylonemataceae</taxon>
        <taxon>Rhodosorus</taxon>
    </lineage>
</organism>
<evidence type="ECO:0000259" key="8">
    <source>
        <dbReference type="Pfam" id="PF16922"/>
    </source>
</evidence>
<feature type="domain" description="GINS subunit" evidence="7">
    <location>
        <begin position="64"/>
        <end position="152"/>
    </location>
</feature>
<proteinExistence type="inferred from homology"/>
<evidence type="ECO:0000256" key="2">
    <source>
        <dbReference type="ARBA" id="ARBA00008187"/>
    </source>
</evidence>
<dbReference type="PIRSF" id="PIRSF007764">
    <property type="entry name" value="Sld5"/>
    <property type="match status" value="1"/>
</dbReference>
<evidence type="ECO:0000256" key="6">
    <source>
        <dbReference type="PIRNR" id="PIRNR007764"/>
    </source>
</evidence>
<dbReference type="Pfam" id="PF05916">
    <property type="entry name" value="Sld5"/>
    <property type="match status" value="1"/>
</dbReference>
<dbReference type="CDD" id="cd21692">
    <property type="entry name" value="GINS_B_Sld5"/>
    <property type="match status" value="1"/>
</dbReference>
<dbReference type="Gene3D" id="1.20.58.1030">
    <property type="match status" value="1"/>
</dbReference>
<gene>
    <name evidence="9" type="ORF">NDN08_003801</name>
</gene>
<dbReference type="InterPro" id="IPR031633">
    <property type="entry name" value="SLD5_C"/>
</dbReference>
<dbReference type="GO" id="GO:0006261">
    <property type="term" value="P:DNA-templated DNA replication"/>
    <property type="evidence" value="ECO:0007669"/>
    <property type="project" value="InterPro"/>
</dbReference>
<comment type="caution">
    <text evidence="9">The sequence shown here is derived from an EMBL/GenBank/DDBJ whole genome shotgun (WGS) entry which is preliminary data.</text>
</comment>
<dbReference type="InterPro" id="IPR038749">
    <property type="entry name" value="Sld5_GINS_A"/>
</dbReference>
<dbReference type="GO" id="GO:0000811">
    <property type="term" value="C:GINS complex"/>
    <property type="evidence" value="ECO:0007669"/>
    <property type="project" value="UniProtKB-UniRule"/>
</dbReference>
<evidence type="ECO:0000256" key="1">
    <source>
        <dbReference type="ARBA" id="ARBA00004123"/>
    </source>
</evidence>
<dbReference type="InterPro" id="IPR021151">
    <property type="entry name" value="GINS_A"/>
</dbReference>
<name>A0AAV8UGH6_9RHOD</name>
<accession>A0AAV8UGH6</accession>
<dbReference type="CDD" id="cd11711">
    <property type="entry name" value="GINS_A_Sld5"/>
    <property type="match status" value="1"/>
</dbReference>
<evidence type="ECO:0000259" key="7">
    <source>
        <dbReference type="Pfam" id="PF05916"/>
    </source>
</evidence>
<evidence type="ECO:0000256" key="3">
    <source>
        <dbReference type="ARBA" id="ARBA00014804"/>
    </source>
</evidence>
<protein>
    <recommendedName>
        <fullName evidence="3 6">DNA replication complex GINS protein SLD5</fullName>
    </recommendedName>
</protein>
<keyword evidence="4 6" id="KW-0235">DNA replication</keyword>
<comment type="function">
    <text evidence="6">The GINS complex plays an essential role in the initiation of DNA replication.</text>
</comment>
<dbReference type="InterPro" id="IPR036224">
    <property type="entry name" value="GINS_bundle-like_dom_sf"/>
</dbReference>
<keyword evidence="10" id="KW-1185">Reference proteome</keyword>
<dbReference type="SUPFAM" id="SSF158573">
    <property type="entry name" value="GINS helical bundle-like"/>
    <property type="match status" value="1"/>
</dbReference>
<dbReference type="EMBL" id="JAMWBK010000010">
    <property type="protein sequence ID" value="KAJ8901593.1"/>
    <property type="molecule type" value="Genomic_DNA"/>
</dbReference>
<evidence type="ECO:0000256" key="4">
    <source>
        <dbReference type="ARBA" id="ARBA00022705"/>
    </source>
</evidence>
<dbReference type="AlphaFoldDB" id="A0AAV8UGH6"/>
<dbReference type="Proteomes" id="UP001157974">
    <property type="component" value="Unassembled WGS sequence"/>
</dbReference>
<dbReference type="PANTHER" id="PTHR21206:SF0">
    <property type="entry name" value="DNA REPLICATION COMPLEX GINS PROTEIN SLD5"/>
    <property type="match status" value="1"/>
</dbReference>
<keyword evidence="5 6" id="KW-0539">Nucleus</keyword>
<dbReference type="GO" id="GO:0000727">
    <property type="term" value="P:double-strand break repair via break-induced replication"/>
    <property type="evidence" value="ECO:0007669"/>
    <property type="project" value="TreeGrafter"/>
</dbReference>
<evidence type="ECO:0000313" key="9">
    <source>
        <dbReference type="EMBL" id="KAJ8901593.1"/>
    </source>
</evidence>
<sequence length="232" mass="26626">MGMEENGTQEADVLPEDWAQEDDISTEISQEIRKLKRAMLNEKFSPEILPFETSLVHELKEVIEVQDALIDEEELARSSGPSRNSLGLHLRKIEIGRVKYLLRAYLRSRLLKIEHRAKRTLHDELYRSRLSTDEFKYAENFVKLMEAHFQSSFLDQLPEKLRSVDDRDGDVDMSPGPALNRFVFCHVKKNVGTTAISDDPTDQALYLGAGDVYCLRYKPVRDLVESGSIDLL</sequence>
<comment type="similarity">
    <text evidence="2 6">Belongs to the GINS4/SLD5 family.</text>
</comment>
<feature type="domain" description="DNA replication complex GINS protein SLD5 C-terminal" evidence="8">
    <location>
        <begin position="177"/>
        <end position="232"/>
    </location>
</feature>
<comment type="subcellular location">
    <subcellularLocation>
        <location evidence="1 6">Nucleus</location>
    </subcellularLocation>
</comment>
<reference evidence="9 10" key="1">
    <citation type="journal article" date="2023" name="Nat. Commun.">
        <title>Origin of minicircular mitochondrial genomes in red algae.</title>
        <authorList>
            <person name="Lee Y."/>
            <person name="Cho C.H."/>
            <person name="Lee Y.M."/>
            <person name="Park S.I."/>
            <person name="Yang J.H."/>
            <person name="West J.A."/>
            <person name="Bhattacharya D."/>
            <person name="Yoon H.S."/>
        </authorList>
    </citation>
    <scope>NUCLEOTIDE SEQUENCE [LARGE SCALE GENOMIC DNA]</scope>
    <source>
        <strain evidence="9 10">CCMP1338</strain>
        <tissue evidence="9">Whole cell</tissue>
    </source>
</reference>
<dbReference type="InterPro" id="IPR008591">
    <property type="entry name" value="GINS_Sld5"/>
</dbReference>
<dbReference type="PANTHER" id="PTHR21206">
    <property type="entry name" value="SLD5 PROTEIN"/>
    <property type="match status" value="1"/>
</dbReference>